<proteinExistence type="inferred from homology"/>
<keyword evidence="3 5" id="KW-0862">Zinc</keyword>
<dbReference type="InterPro" id="IPR002328">
    <property type="entry name" value="ADH_Zn_CS"/>
</dbReference>
<dbReference type="CDD" id="cd08284">
    <property type="entry name" value="FDH_like_2"/>
    <property type="match status" value="1"/>
</dbReference>
<gene>
    <name evidence="7" type="ORF">SBRCBS47491_005649</name>
</gene>
<evidence type="ECO:0000256" key="4">
    <source>
        <dbReference type="ARBA" id="ARBA00023002"/>
    </source>
</evidence>
<dbReference type="SUPFAM" id="SSF50129">
    <property type="entry name" value="GroES-like"/>
    <property type="match status" value="1"/>
</dbReference>
<dbReference type="InterPro" id="IPR013154">
    <property type="entry name" value="ADH-like_N"/>
</dbReference>
<dbReference type="SMART" id="SM00829">
    <property type="entry name" value="PKS_ER"/>
    <property type="match status" value="1"/>
</dbReference>
<evidence type="ECO:0000313" key="8">
    <source>
        <dbReference type="Proteomes" id="UP001642406"/>
    </source>
</evidence>
<dbReference type="InterPro" id="IPR036291">
    <property type="entry name" value="NAD(P)-bd_dom_sf"/>
</dbReference>
<evidence type="ECO:0000256" key="1">
    <source>
        <dbReference type="ARBA" id="ARBA00001947"/>
    </source>
</evidence>
<sequence length="354" mass="37945">MASKTMKAVIFDGPGKISLQDRPVPQLQDDHDVIVKVQATALCGSELHVFRGHQPSATGFIMGHEFVGTVVEAGSAVKTVKVGDKIVSPFTVSCNECFYCKNGMSSRCTECLLFGCPKLDGAQAEYVRVPRADGTVVKAPAHVDNNALVLMADIFPTGYFGARNAFGLLAPNVKASDAVVVVVGCGPVGLCAIVAALEHKPKRLFAVDSVPSRLELAKSLGAEPLNFATDKEGMIRAVQEATEGRGADAVIEVVGLSPALRTAFDLIRPFGVISSIGVHNAEIPWTGNEAYNKNVRVQQGRCPVRSIFSDALEVLAKNQDKFSFMFDKIMPLADAVEGYDLFDKMKVQKVVFTP</sequence>
<comment type="caution">
    <text evidence="7">The sequence shown here is derived from an EMBL/GenBank/DDBJ whole genome shotgun (WGS) entry which is preliminary data.</text>
</comment>
<comment type="cofactor">
    <cofactor evidence="1 5">
        <name>Zn(2+)</name>
        <dbReference type="ChEBI" id="CHEBI:29105"/>
    </cofactor>
</comment>
<accession>A0ABP0BYA9</accession>
<evidence type="ECO:0000313" key="7">
    <source>
        <dbReference type="EMBL" id="CAK7224727.1"/>
    </source>
</evidence>
<dbReference type="Proteomes" id="UP001642406">
    <property type="component" value="Unassembled WGS sequence"/>
</dbReference>
<dbReference type="PROSITE" id="PS00059">
    <property type="entry name" value="ADH_ZINC"/>
    <property type="match status" value="1"/>
</dbReference>
<evidence type="ECO:0000259" key="6">
    <source>
        <dbReference type="SMART" id="SM00829"/>
    </source>
</evidence>
<organism evidence="7 8">
    <name type="scientific">Sporothrix bragantina</name>
    <dbReference type="NCBI Taxonomy" id="671064"/>
    <lineage>
        <taxon>Eukaryota</taxon>
        <taxon>Fungi</taxon>
        <taxon>Dikarya</taxon>
        <taxon>Ascomycota</taxon>
        <taxon>Pezizomycotina</taxon>
        <taxon>Sordariomycetes</taxon>
        <taxon>Sordariomycetidae</taxon>
        <taxon>Ophiostomatales</taxon>
        <taxon>Ophiostomataceae</taxon>
        <taxon>Sporothrix</taxon>
    </lineage>
</organism>
<dbReference type="Pfam" id="PF00107">
    <property type="entry name" value="ADH_zinc_N"/>
    <property type="match status" value="1"/>
</dbReference>
<dbReference type="InterPro" id="IPR013149">
    <property type="entry name" value="ADH-like_C"/>
</dbReference>
<protein>
    <recommendedName>
        <fullName evidence="6">Enoyl reductase (ER) domain-containing protein</fullName>
    </recommendedName>
</protein>
<dbReference type="Pfam" id="PF08240">
    <property type="entry name" value="ADH_N"/>
    <property type="match status" value="1"/>
</dbReference>
<dbReference type="SUPFAM" id="SSF51735">
    <property type="entry name" value="NAD(P)-binding Rossmann-fold domains"/>
    <property type="match status" value="1"/>
</dbReference>
<evidence type="ECO:0000256" key="5">
    <source>
        <dbReference type="RuleBase" id="RU361277"/>
    </source>
</evidence>
<dbReference type="EMBL" id="CAWUHC010000050">
    <property type="protein sequence ID" value="CAK7224727.1"/>
    <property type="molecule type" value="Genomic_DNA"/>
</dbReference>
<reference evidence="7 8" key="1">
    <citation type="submission" date="2024-01" db="EMBL/GenBank/DDBJ databases">
        <authorList>
            <person name="Allen C."/>
            <person name="Tagirdzhanova G."/>
        </authorList>
    </citation>
    <scope>NUCLEOTIDE SEQUENCE [LARGE SCALE GENOMIC DNA]</scope>
</reference>
<keyword evidence="4" id="KW-0560">Oxidoreductase</keyword>
<keyword evidence="2 5" id="KW-0479">Metal-binding</keyword>
<evidence type="ECO:0000256" key="3">
    <source>
        <dbReference type="ARBA" id="ARBA00022833"/>
    </source>
</evidence>
<dbReference type="Gene3D" id="3.90.180.10">
    <property type="entry name" value="Medium-chain alcohol dehydrogenases, catalytic domain"/>
    <property type="match status" value="1"/>
</dbReference>
<dbReference type="InterPro" id="IPR020843">
    <property type="entry name" value="ER"/>
</dbReference>
<dbReference type="PANTHER" id="PTHR42813">
    <property type="entry name" value="ZINC-TYPE ALCOHOL DEHYDROGENASE-LIKE"/>
    <property type="match status" value="1"/>
</dbReference>
<dbReference type="Gene3D" id="3.40.50.720">
    <property type="entry name" value="NAD(P)-binding Rossmann-like Domain"/>
    <property type="match status" value="1"/>
</dbReference>
<keyword evidence="8" id="KW-1185">Reference proteome</keyword>
<comment type="similarity">
    <text evidence="5">Belongs to the zinc-containing alcohol dehydrogenase family.</text>
</comment>
<feature type="domain" description="Enoyl reductase (ER)" evidence="6">
    <location>
        <begin position="13"/>
        <end position="352"/>
    </location>
</feature>
<name>A0ABP0BYA9_9PEZI</name>
<dbReference type="PANTHER" id="PTHR42813:SF2">
    <property type="entry name" value="DEHYDROGENASE, ZINC-CONTAINING, PUTATIVE (AFU_ORTHOLOGUE AFUA_2G02810)-RELATED"/>
    <property type="match status" value="1"/>
</dbReference>
<dbReference type="InterPro" id="IPR011032">
    <property type="entry name" value="GroES-like_sf"/>
</dbReference>
<evidence type="ECO:0000256" key="2">
    <source>
        <dbReference type="ARBA" id="ARBA00022723"/>
    </source>
</evidence>